<name>A0ABS0J3G4_9BACT</name>
<evidence type="ECO:0000313" key="3">
    <source>
        <dbReference type="Proteomes" id="UP001194469"/>
    </source>
</evidence>
<organism evidence="2 3">
    <name type="scientific">Nitratidesulfovibrio oxamicus</name>
    <dbReference type="NCBI Taxonomy" id="32016"/>
    <lineage>
        <taxon>Bacteria</taxon>
        <taxon>Pseudomonadati</taxon>
        <taxon>Thermodesulfobacteriota</taxon>
        <taxon>Desulfovibrionia</taxon>
        <taxon>Desulfovibrionales</taxon>
        <taxon>Desulfovibrionaceae</taxon>
        <taxon>Nitratidesulfovibrio</taxon>
    </lineage>
</organism>
<dbReference type="PANTHER" id="PTHR11178:SF51">
    <property type="entry name" value="FE_S BIOGENESIS PROTEIN NFUA"/>
    <property type="match status" value="1"/>
</dbReference>
<dbReference type="RefSeq" id="WP_012612141.1">
    <property type="nucleotide sequence ID" value="NZ_VRYY01000196.1"/>
</dbReference>
<dbReference type="Gene3D" id="3.30.300.130">
    <property type="entry name" value="Fe-S cluster assembly (FSCA)"/>
    <property type="match status" value="1"/>
</dbReference>
<dbReference type="Proteomes" id="UP001194469">
    <property type="component" value="Unassembled WGS sequence"/>
</dbReference>
<dbReference type="InterPro" id="IPR034904">
    <property type="entry name" value="FSCA_dom_sf"/>
</dbReference>
<accession>A0ABS0J3G4</accession>
<dbReference type="Pfam" id="PF01106">
    <property type="entry name" value="NifU"/>
    <property type="match status" value="1"/>
</dbReference>
<reference evidence="2 3" key="1">
    <citation type="submission" date="2019-08" db="EMBL/GenBank/DDBJ databases">
        <authorList>
            <person name="Luo N."/>
        </authorList>
    </citation>
    <scope>NUCLEOTIDE SEQUENCE [LARGE SCALE GENOMIC DNA]</scope>
    <source>
        <strain evidence="2 3">NCIMB 9442</strain>
    </source>
</reference>
<keyword evidence="3" id="KW-1185">Reference proteome</keyword>
<evidence type="ECO:0000259" key="1">
    <source>
        <dbReference type="Pfam" id="PF01106"/>
    </source>
</evidence>
<feature type="domain" description="NIF system FeS cluster assembly NifU C-terminal" evidence="1">
    <location>
        <begin position="9"/>
        <end position="75"/>
    </location>
</feature>
<sequence>MSDAIHERVQAALDKVRPYLQGDGGDVELVEITADGVVRVRLTGACKGCPMSQQTLKGGVERMVLKEVAEVKRVEAV</sequence>
<dbReference type="SUPFAM" id="SSF117916">
    <property type="entry name" value="Fe-S cluster assembly (FSCA) domain-like"/>
    <property type="match status" value="1"/>
</dbReference>
<dbReference type="InterPro" id="IPR001075">
    <property type="entry name" value="NIF_FeS_clus_asmbl_NifU_C"/>
</dbReference>
<dbReference type="PANTHER" id="PTHR11178">
    <property type="entry name" value="IRON-SULFUR CLUSTER SCAFFOLD PROTEIN NFU-RELATED"/>
    <property type="match status" value="1"/>
</dbReference>
<proteinExistence type="predicted"/>
<dbReference type="EMBL" id="VRYY01000196">
    <property type="protein sequence ID" value="MBG3876944.1"/>
    <property type="molecule type" value="Genomic_DNA"/>
</dbReference>
<comment type="caution">
    <text evidence="2">The sequence shown here is derived from an EMBL/GenBank/DDBJ whole genome shotgun (WGS) entry which is preliminary data.</text>
</comment>
<evidence type="ECO:0000313" key="2">
    <source>
        <dbReference type="EMBL" id="MBG3876944.1"/>
    </source>
</evidence>
<protein>
    <submittedName>
        <fullName evidence="2">NifU family protein</fullName>
    </submittedName>
</protein>
<gene>
    <name evidence="2" type="ORF">FVW20_07945</name>
</gene>